<name>A0A9Q5CUW2_CLOBE</name>
<evidence type="ECO:0000313" key="2">
    <source>
        <dbReference type="Proteomes" id="UP000821656"/>
    </source>
</evidence>
<dbReference type="Proteomes" id="UP000821656">
    <property type="component" value="Unassembled WGS sequence"/>
</dbReference>
<accession>A0A9Q5CUW2</accession>
<sequence length="59" mass="7094">MATILKLPCMNVKLVLNVLIRESVQKQKEIERCLFQKFLWKNVKYPIKISQLNLELNYE</sequence>
<evidence type="ECO:0000313" key="1">
    <source>
        <dbReference type="EMBL" id="NRV11250.1"/>
    </source>
</evidence>
<gene>
    <name evidence="1" type="ORF">DFH45_004213</name>
</gene>
<proteinExistence type="predicted"/>
<comment type="caution">
    <text evidence="1">The sequence shown here is derived from an EMBL/GenBank/DDBJ whole genome shotgun (WGS) entry which is preliminary data.</text>
</comment>
<dbReference type="EMBL" id="JABSXK010000001">
    <property type="protein sequence ID" value="NRV11250.1"/>
    <property type="molecule type" value="Genomic_DNA"/>
</dbReference>
<organism evidence="1 2">
    <name type="scientific">Clostridium beijerinckii</name>
    <name type="common">Clostridium MP</name>
    <dbReference type="NCBI Taxonomy" id="1520"/>
    <lineage>
        <taxon>Bacteria</taxon>
        <taxon>Bacillati</taxon>
        <taxon>Bacillota</taxon>
        <taxon>Clostridia</taxon>
        <taxon>Eubacteriales</taxon>
        <taxon>Clostridiaceae</taxon>
        <taxon>Clostridium</taxon>
    </lineage>
</organism>
<dbReference type="AlphaFoldDB" id="A0A9Q5CUW2"/>
<reference evidence="1" key="1">
    <citation type="submission" date="2020-05" db="EMBL/GenBank/DDBJ databases">
        <title>Genomic insights into acetone-butanol-ethanol (ABE) fermentation by sequencing solventogenic clostridia strains.</title>
        <authorList>
            <person name="Brown S."/>
        </authorList>
    </citation>
    <scope>NUCLEOTIDE SEQUENCE</scope>
    <source>
        <strain evidence="1">DJ126</strain>
    </source>
</reference>
<protein>
    <submittedName>
        <fullName evidence="1">Uncharacterized protein</fullName>
    </submittedName>
</protein>